<sequence length="66" mass="7586">MHPQFARQEIKHNQRFGSYKDTVDLSSADRFSSVMGPLLIPDHRRPHDRQLCEVHNKRGGKAACLT</sequence>
<evidence type="ECO:0000313" key="2">
    <source>
        <dbReference type="Proteomes" id="UP001283361"/>
    </source>
</evidence>
<reference evidence="1" key="1">
    <citation type="journal article" date="2023" name="G3 (Bethesda)">
        <title>A reference genome for the long-term kleptoplast-retaining sea slug Elysia crispata morphotype clarki.</title>
        <authorList>
            <person name="Eastman K.E."/>
            <person name="Pendleton A.L."/>
            <person name="Shaikh M.A."/>
            <person name="Suttiyut T."/>
            <person name="Ogas R."/>
            <person name="Tomko P."/>
            <person name="Gavelis G."/>
            <person name="Widhalm J.R."/>
            <person name="Wisecaver J.H."/>
        </authorList>
    </citation>
    <scope>NUCLEOTIDE SEQUENCE</scope>
    <source>
        <strain evidence="1">ECLA1</strain>
    </source>
</reference>
<proteinExistence type="predicted"/>
<dbReference type="AlphaFoldDB" id="A0AAE1AY55"/>
<accession>A0AAE1AY55</accession>
<gene>
    <name evidence="1" type="ORF">RRG08_006823</name>
</gene>
<evidence type="ECO:0000313" key="1">
    <source>
        <dbReference type="EMBL" id="KAK3796253.1"/>
    </source>
</evidence>
<protein>
    <submittedName>
        <fullName evidence="1">Uncharacterized protein</fullName>
    </submittedName>
</protein>
<dbReference type="EMBL" id="JAWDGP010000900">
    <property type="protein sequence ID" value="KAK3796253.1"/>
    <property type="molecule type" value="Genomic_DNA"/>
</dbReference>
<comment type="caution">
    <text evidence="1">The sequence shown here is derived from an EMBL/GenBank/DDBJ whole genome shotgun (WGS) entry which is preliminary data.</text>
</comment>
<organism evidence="1 2">
    <name type="scientific">Elysia crispata</name>
    <name type="common">lettuce slug</name>
    <dbReference type="NCBI Taxonomy" id="231223"/>
    <lineage>
        <taxon>Eukaryota</taxon>
        <taxon>Metazoa</taxon>
        <taxon>Spiralia</taxon>
        <taxon>Lophotrochozoa</taxon>
        <taxon>Mollusca</taxon>
        <taxon>Gastropoda</taxon>
        <taxon>Heterobranchia</taxon>
        <taxon>Euthyneura</taxon>
        <taxon>Panpulmonata</taxon>
        <taxon>Sacoglossa</taxon>
        <taxon>Placobranchoidea</taxon>
        <taxon>Plakobranchidae</taxon>
        <taxon>Elysia</taxon>
    </lineage>
</organism>
<dbReference type="Proteomes" id="UP001283361">
    <property type="component" value="Unassembled WGS sequence"/>
</dbReference>
<keyword evidence="2" id="KW-1185">Reference proteome</keyword>
<name>A0AAE1AY55_9GAST</name>